<gene>
    <name evidence="1" type="ORF">H0I76_09900</name>
</gene>
<evidence type="ECO:0000313" key="2">
    <source>
        <dbReference type="Proteomes" id="UP000655420"/>
    </source>
</evidence>
<proteinExistence type="predicted"/>
<dbReference type="Proteomes" id="UP000655420">
    <property type="component" value="Unassembled WGS sequence"/>
</dbReference>
<dbReference type="EMBL" id="JAEHHL010000006">
    <property type="protein sequence ID" value="MBK0399504.1"/>
    <property type="molecule type" value="Genomic_DNA"/>
</dbReference>
<organism evidence="1 2">
    <name type="scientific">Thermohalobaculum xanthum</name>
    <dbReference type="NCBI Taxonomy" id="2753746"/>
    <lineage>
        <taxon>Bacteria</taxon>
        <taxon>Pseudomonadati</taxon>
        <taxon>Pseudomonadota</taxon>
        <taxon>Alphaproteobacteria</taxon>
        <taxon>Rhodobacterales</taxon>
        <taxon>Paracoccaceae</taxon>
        <taxon>Thermohalobaculum</taxon>
    </lineage>
</organism>
<dbReference type="AlphaFoldDB" id="A0A8J7M8E6"/>
<reference evidence="1" key="1">
    <citation type="submission" date="2020-12" db="EMBL/GenBank/DDBJ databases">
        <title>Bacterial taxonomy.</title>
        <authorList>
            <person name="Pan X."/>
        </authorList>
    </citation>
    <scope>NUCLEOTIDE SEQUENCE</scope>
    <source>
        <strain evidence="1">M0105</strain>
    </source>
</reference>
<accession>A0A8J7M8E6</accession>
<evidence type="ECO:0000313" key="1">
    <source>
        <dbReference type="EMBL" id="MBK0399504.1"/>
    </source>
</evidence>
<comment type="caution">
    <text evidence="1">The sequence shown here is derived from an EMBL/GenBank/DDBJ whole genome shotgun (WGS) entry which is preliminary data.</text>
</comment>
<dbReference type="RefSeq" id="WP_200609714.1">
    <property type="nucleotide sequence ID" value="NZ_JAEHHL010000006.1"/>
</dbReference>
<protein>
    <submittedName>
        <fullName evidence="1">Uncharacterized protein</fullName>
    </submittedName>
</protein>
<keyword evidence="2" id="KW-1185">Reference proteome</keyword>
<name>A0A8J7M8E6_9RHOB</name>
<sequence length="226" mass="24718">MDEQIAHILRRAAGLPERESPLAYYYPDDEDLPSIRLVVSSVKVASLGRKSFDGKPRDAEAQLEDMWKSAHALHTQIAAMDSWISSQINQAGCPWHQAVRDAEEAGDIPALHEAMAQPHPAQETWAVPSTIAALERFMQALVPVIDRAAEEAERKQQGGAPHDARARQVALVVARYILNVTGDPPDRGEAFKASPLAAALRDLFPLLGIDTKPREPARWAAEQVGG</sequence>